<organism evidence="1 2">
    <name type="scientific">Sphaerodactylus townsendi</name>
    <dbReference type="NCBI Taxonomy" id="933632"/>
    <lineage>
        <taxon>Eukaryota</taxon>
        <taxon>Metazoa</taxon>
        <taxon>Chordata</taxon>
        <taxon>Craniata</taxon>
        <taxon>Vertebrata</taxon>
        <taxon>Euteleostomi</taxon>
        <taxon>Lepidosauria</taxon>
        <taxon>Squamata</taxon>
        <taxon>Bifurcata</taxon>
        <taxon>Gekkota</taxon>
        <taxon>Sphaerodactylidae</taxon>
        <taxon>Sphaerodactylus</taxon>
    </lineage>
</organism>
<evidence type="ECO:0000313" key="2">
    <source>
        <dbReference type="Proteomes" id="UP000827872"/>
    </source>
</evidence>
<keyword evidence="2" id="KW-1185">Reference proteome</keyword>
<accession>A0ACB8F7J5</accession>
<protein>
    <submittedName>
        <fullName evidence="1">Uncharacterized protein</fullName>
    </submittedName>
</protein>
<dbReference type="Proteomes" id="UP000827872">
    <property type="component" value="Linkage Group LG08"/>
</dbReference>
<reference evidence="1" key="1">
    <citation type="submission" date="2021-08" db="EMBL/GenBank/DDBJ databases">
        <title>The first chromosome-level gecko genome reveals the dynamic sex chromosomes of Neotropical dwarf geckos (Sphaerodactylidae: Sphaerodactylus).</title>
        <authorList>
            <person name="Pinto B.J."/>
            <person name="Keating S.E."/>
            <person name="Gamble T."/>
        </authorList>
    </citation>
    <scope>NUCLEOTIDE SEQUENCE</scope>
    <source>
        <strain evidence="1">TG3544</strain>
    </source>
</reference>
<dbReference type="EMBL" id="CM037621">
    <property type="protein sequence ID" value="KAH8001232.1"/>
    <property type="molecule type" value="Genomic_DNA"/>
</dbReference>
<evidence type="ECO:0000313" key="1">
    <source>
        <dbReference type="EMBL" id="KAH8001232.1"/>
    </source>
</evidence>
<proteinExistence type="predicted"/>
<comment type="caution">
    <text evidence="1">The sequence shown here is derived from an EMBL/GenBank/DDBJ whole genome shotgun (WGS) entry which is preliminary data.</text>
</comment>
<sequence>MQKALDKAKRAYKEQADKKRRPLPLAVGDWVYLSTKNLRESYQVVVKGNGFYHARNPEQVLCSFKVNSTVTLNEKPTVVQDTYLLCPAPVIEGVGQVVYLQVSMNSGLTFVSSSVSITSKRCHPSVIFPPPCLGIAPLAVLLCWPRSCPCHIQWDSPFHRPPNSLPASGCGVSLVVLASVLYRGVEIRQQYSKNKKCKVSSAAFLIAKHNSVEDAGGSWQEVTALCVFQVIKEPPPPPPPEPESDDEDGLPKKKWPTVDASYYGGRGVGGIKRMEVRWGDRGSTEEGAKLEKPKNAVIKLPEQEFEPWEPKPRRPHVPKLPSQRRWYTPIKGKLDALWALVRRGYDHVSLMRPQPGDTVIL</sequence>
<gene>
    <name evidence="1" type="ORF">K3G42_003047</name>
</gene>
<name>A0ACB8F7J5_9SAUR</name>